<dbReference type="EMBL" id="BSEJ01000021">
    <property type="protein sequence ID" value="GLJ62967.1"/>
    <property type="molecule type" value="Genomic_DNA"/>
</dbReference>
<evidence type="ECO:0000313" key="2">
    <source>
        <dbReference type="Proteomes" id="UP001142462"/>
    </source>
</evidence>
<gene>
    <name evidence="1" type="ORF">GCM10017576_30980</name>
</gene>
<protein>
    <submittedName>
        <fullName evidence="1">Uncharacterized protein</fullName>
    </submittedName>
</protein>
<keyword evidence="2" id="KW-1185">Reference proteome</keyword>
<proteinExistence type="predicted"/>
<reference evidence="1" key="1">
    <citation type="journal article" date="2014" name="Int. J. Syst. Evol. Microbiol.">
        <title>Complete genome sequence of Corynebacterium casei LMG S-19264T (=DSM 44701T), isolated from a smear-ripened cheese.</title>
        <authorList>
            <consortium name="US DOE Joint Genome Institute (JGI-PGF)"/>
            <person name="Walter F."/>
            <person name="Albersmeier A."/>
            <person name="Kalinowski J."/>
            <person name="Ruckert C."/>
        </authorList>
    </citation>
    <scope>NUCLEOTIDE SEQUENCE</scope>
    <source>
        <strain evidence="1">VKM Ac-1020</strain>
    </source>
</reference>
<dbReference type="AlphaFoldDB" id="A0A9W6LXZ3"/>
<dbReference type="RefSeq" id="WP_271174645.1">
    <property type="nucleotide sequence ID" value="NZ_BSEJ01000021.1"/>
</dbReference>
<dbReference type="Proteomes" id="UP001142462">
    <property type="component" value="Unassembled WGS sequence"/>
</dbReference>
<accession>A0A9W6LXZ3</accession>
<sequence>MRYHEELYTSKALGEPGSWLARPHRLLADALAHLPCRGPVIAYDLGAVRSLLNRIEAALRPGGVAAIAIVADRFEVTEDGRRRPALLESEISSRDADRLLREVFGGYDVIKTERKPTEVAETRDGERYALRSTLVSRLAVKPRGSEGS</sequence>
<comment type="caution">
    <text evidence="1">The sequence shown here is derived from an EMBL/GenBank/DDBJ whole genome shotgun (WGS) entry which is preliminary data.</text>
</comment>
<reference evidence="1" key="2">
    <citation type="submission" date="2023-01" db="EMBL/GenBank/DDBJ databases">
        <authorList>
            <person name="Sun Q."/>
            <person name="Evtushenko L."/>
        </authorList>
    </citation>
    <scope>NUCLEOTIDE SEQUENCE</scope>
    <source>
        <strain evidence="1">VKM Ac-1020</strain>
    </source>
</reference>
<organism evidence="1 2">
    <name type="scientific">Microbacterium barkeri</name>
    <dbReference type="NCBI Taxonomy" id="33917"/>
    <lineage>
        <taxon>Bacteria</taxon>
        <taxon>Bacillati</taxon>
        <taxon>Actinomycetota</taxon>
        <taxon>Actinomycetes</taxon>
        <taxon>Micrococcales</taxon>
        <taxon>Microbacteriaceae</taxon>
        <taxon>Microbacterium</taxon>
    </lineage>
</organism>
<evidence type="ECO:0000313" key="1">
    <source>
        <dbReference type="EMBL" id="GLJ62967.1"/>
    </source>
</evidence>
<name>A0A9W6LXZ3_9MICO</name>